<dbReference type="PANTHER" id="PTHR43756:SF5">
    <property type="entry name" value="CHOLINE MONOOXYGENASE, CHLOROPLASTIC"/>
    <property type="match status" value="1"/>
</dbReference>
<protein>
    <recommendedName>
        <fullName evidence="2">Aromatic-ring-hydroxylating dioxygenase alpha subunit C-terminal domain-containing protein</fullName>
    </recommendedName>
</protein>
<dbReference type="AlphaFoldDB" id="A0A382Y900"/>
<evidence type="ECO:0000256" key="1">
    <source>
        <dbReference type="ARBA" id="ARBA00001962"/>
    </source>
</evidence>
<dbReference type="GO" id="GO:0005506">
    <property type="term" value="F:iron ion binding"/>
    <property type="evidence" value="ECO:0007669"/>
    <property type="project" value="InterPro"/>
</dbReference>
<dbReference type="SUPFAM" id="SSF55961">
    <property type="entry name" value="Bet v1-like"/>
    <property type="match status" value="1"/>
</dbReference>
<dbReference type="EMBL" id="UINC01173626">
    <property type="protein sequence ID" value="SVD79325.1"/>
    <property type="molecule type" value="Genomic_DNA"/>
</dbReference>
<accession>A0A382Y900</accession>
<evidence type="ECO:0000313" key="3">
    <source>
        <dbReference type="EMBL" id="SVD79325.1"/>
    </source>
</evidence>
<sequence length="239" mass="27478">DLVEPMALFDFENLKVAAKKIYPISANWKLAIENYNECYHCGSAHPDYAKLHTLTLDDKKIERVQGHMKDKMVECGLIDIEIDCWNELPPEGQQCYHYSRTALFEGYKTGSRNGEPLAPLLGDLTGYDGGASDMCCGPFSFFLAYSDHVVAYVFTPRDLTHCQCEVYWLVRGDAEEGVDYNKEALMWLWDTTTGADEKIIVDNWKGVNSRFYQPGRFSKMEQWGQSWLDWLLRELVRAT</sequence>
<dbReference type="PANTHER" id="PTHR43756">
    <property type="entry name" value="CHOLINE MONOOXYGENASE, CHLOROPLASTIC"/>
    <property type="match status" value="1"/>
</dbReference>
<dbReference type="Gene3D" id="3.90.380.10">
    <property type="entry name" value="Naphthalene 1,2-dioxygenase Alpha Subunit, Chain A, domain 1"/>
    <property type="match status" value="1"/>
</dbReference>
<proteinExistence type="predicted"/>
<name>A0A382Y900_9ZZZZ</name>
<organism evidence="3">
    <name type="scientific">marine metagenome</name>
    <dbReference type="NCBI Taxonomy" id="408172"/>
    <lineage>
        <taxon>unclassified sequences</taxon>
        <taxon>metagenomes</taxon>
        <taxon>ecological metagenomes</taxon>
    </lineage>
</organism>
<gene>
    <name evidence="3" type="ORF">METZ01_LOCUS432179</name>
</gene>
<reference evidence="3" key="1">
    <citation type="submission" date="2018-05" db="EMBL/GenBank/DDBJ databases">
        <authorList>
            <person name="Lanie J.A."/>
            <person name="Ng W.-L."/>
            <person name="Kazmierczak K.M."/>
            <person name="Andrzejewski T.M."/>
            <person name="Davidsen T.M."/>
            <person name="Wayne K.J."/>
            <person name="Tettelin H."/>
            <person name="Glass J.I."/>
            <person name="Rusch D."/>
            <person name="Podicherti R."/>
            <person name="Tsui H.-C.T."/>
            <person name="Winkler M.E."/>
        </authorList>
    </citation>
    <scope>NUCLEOTIDE SEQUENCE</scope>
</reference>
<feature type="non-terminal residue" evidence="3">
    <location>
        <position position="1"/>
    </location>
</feature>
<dbReference type="GO" id="GO:0051537">
    <property type="term" value="F:2 iron, 2 sulfur cluster binding"/>
    <property type="evidence" value="ECO:0007669"/>
    <property type="project" value="InterPro"/>
</dbReference>
<dbReference type="InterPro" id="IPR001663">
    <property type="entry name" value="Rng_hydr_dOase-A"/>
</dbReference>
<dbReference type="Pfam" id="PF00848">
    <property type="entry name" value="Ring_hydroxyl_A"/>
    <property type="match status" value="1"/>
</dbReference>
<feature type="domain" description="Aromatic-ring-hydroxylating dioxygenase alpha subunit C-terminal" evidence="2">
    <location>
        <begin position="11"/>
        <end position="230"/>
    </location>
</feature>
<comment type="cofactor">
    <cofactor evidence="1">
        <name>Fe cation</name>
        <dbReference type="ChEBI" id="CHEBI:24875"/>
    </cofactor>
</comment>
<evidence type="ECO:0000259" key="2">
    <source>
        <dbReference type="Pfam" id="PF00848"/>
    </source>
</evidence>
<dbReference type="InterPro" id="IPR015879">
    <property type="entry name" value="Ring_hydroxy_dOase_asu_C_dom"/>
</dbReference>